<gene>
    <name evidence="2" type="ORF">BS47DRAFT_1368816</name>
</gene>
<protein>
    <submittedName>
        <fullName evidence="2">Uncharacterized protein</fullName>
    </submittedName>
</protein>
<feature type="signal peptide" evidence="1">
    <location>
        <begin position="1"/>
        <end position="24"/>
    </location>
</feature>
<organism evidence="2 3">
    <name type="scientific">Hydnum rufescens UP504</name>
    <dbReference type="NCBI Taxonomy" id="1448309"/>
    <lineage>
        <taxon>Eukaryota</taxon>
        <taxon>Fungi</taxon>
        <taxon>Dikarya</taxon>
        <taxon>Basidiomycota</taxon>
        <taxon>Agaricomycotina</taxon>
        <taxon>Agaricomycetes</taxon>
        <taxon>Cantharellales</taxon>
        <taxon>Hydnaceae</taxon>
        <taxon>Hydnum</taxon>
    </lineage>
</organism>
<reference evidence="2" key="1">
    <citation type="journal article" date="2020" name="Nat. Commun.">
        <title>Large-scale genome sequencing of mycorrhizal fungi provides insights into the early evolution of symbiotic traits.</title>
        <authorList>
            <person name="Miyauchi S."/>
            <person name="Kiss E."/>
            <person name="Kuo A."/>
            <person name="Drula E."/>
            <person name="Kohler A."/>
            <person name="Sanchez-Garcia M."/>
            <person name="Morin E."/>
            <person name="Andreopoulos B."/>
            <person name="Barry K.W."/>
            <person name="Bonito G."/>
            <person name="Buee M."/>
            <person name="Carver A."/>
            <person name="Chen C."/>
            <person name="Cichocki N."/>
            <person name="Clum A."/>
            <person name="Culley D."/>
            <person name="Crous P.W."/>
            <person name="Fauchery L."/>
            <person name="Girlanda M."/>
            <person name="Hayes R.D."/>
            <person name="Keri Z."/>
            <person name="LaButti K."/>
            <person name="Lipzen A."/>
            <person name="Lombard V."/>
            <person name="Magnuson J."/>
            <person name="Maillard F."/>
            <person name="Murat C."/>
            <person name="Nolan M."/>
            <person name="Ohm R.A."/>
            <person name="Pangilinan J."/>
            <person name="Pereira M.F."/>
            <person name="Perotto S."/>
            <person name="Peter M."/>
            <person name="Pfister S."/>
            <person name="Riley R."/>
            <person name="Sitrit Y."/>
            <person name="Stielow J.B."/>
            <person name="Szollosi G."/>
            <person name="Zifcakova L."/>
            <person name="Stursova M."/>
            <person name="Spatafora J.W."/>
            <person name="Tedersoo L."/>
            <person name="Vaario L.M."/>
            <person name="Yamada A."/>
            <person name="Yan M."/>
            <person name="Wang P."/>
            <person name="Xu J."/>
            <person name="Bruns T."/>
            <person name="Baldrian P."/>
            <person name="Vilgalys R."/>
            <person name="Dunand C."/>
            <person name="Henrissat B."/>
            <person name="Grigoriev I.V."/>
            <person name="Hibbett D."/>
            <person name="Nagy L.G."/>
            <person name="Martin F.M."/>
        </authorList>
    </citation>
    <scope>NUCLEOTIDE SEQUENCE</scope>
    <source>
        <strain evidence="2">UP504</strain>
    </source>
</reference>
<dbReference type="EMBL" id="MU129230">
    <property type="protein sequence ID" value="KAF9504402.1"/>
    <property type="molecule type" value="Genomic_DNA"/>
</dbReference>
<dbReference type="Proteomes" id="UP000886523">
    <property type="component" value="Unassembled WGS sequence"/>
</dbReference>
<evidence type="ECO:0000313" key="2">
    <source>
        <dbReference type="EMBL" id="KAF9504402.1"/>
    </source>
</evidence>
<accession>A0A9P6AEI6</accession>
<feature type="chain" id="PRO_5040365478" evidence="1">
    <location>
        <begin position="25"/>
        <end position="420"/>
    </location>
</feature>
<sequence length="420" mass="45861">MTKSLATGLVLVLCTLVLISTALTLVEIEGSVQDPTSMSNRTEQNLAPTMPRTTSVDLRAPPLAPHVEYLLLIQLRLTSQRDLVSWVLESSPAIELIAHAPAFLGREFGSSDCSYDPETELFRVWDDLISQIQMFAAYMETVVSDLLLASRSAPPGAFQFDRGSQILTALGTGTYGIEDLTAIFRLAQEHLRWVMLIIEHYSSELPGIATSPASMAASLVRRRMQDKLAAIGTPVPLATASTDVLQAAGSIDEDLRASLTQRAPALDGPLILETICLDPTLLRKKLDSLCHSPLMQLSISIVAPPQPPNSSSMPAMGGPQGHITSRSSPASLFKIKYDIKPADLPTWDGQDDTFLQWAEDLDVLVATGPEIAKQLGEVMPTCFADQAQHWWHTLPLHEHAKATQSWLSLRSYVMQNMLAT</sequence>
<keyword evidence="3" id="KW-1185">Reference proteome</keyword>
<dbReference type="OrthoDB" id="3062456at2759"/>
<name>A0A9P6AEI6_9AGAM</name>
<evidence type="ECO:0000256" key="1">
    <source>
        <dbReference type="SAM" id="SignalP"/>
    </source>
</evidence>
<proteinExistence type="predicted"/>
<dbReference type="AlphaFoldDB" id="A0A9P6AEI6"/>
<comment type="caution">
    <text evidence="2">The sequence shown here is derived from an EMBL/GenBank/DDBJ whole genome shotgun (WGS) entry which is preliminary data.</text>
</comment>
<evidence type="ECO:0000313" key="3">
    <source>
        <dbReference type="Proteomes" id="UP000886523"/>
    </source>
</evidence>
<keyword evidence="1" id="KW-0732">Signal</keyword>